<dbReference type="AlphaFoldDB" id="A0A7C3F4L5"/>
<dbReference type="GO" id="GO:0046872">
    <property type="term" value="F:metal ion binding"/>
    <property type="evidence" value="ECO:0007669"/>
    <property type="project" value="UniProtKB-KW"/>
</dbReference>
<dbReference type="InterPro" id="IPR036922">
    <property type="entry name" value="Rieske_2Fe-2S_sf"/>
</dbReference>
<evidence type="ECO:0000259" key="5">
    <source>
        <dbReference type="PROSITE" id="PS51296"/>
    </source>
</evidence>
<evidence type="ECO:0000256" key="1">
    <source>
        <dbReference type="ARBA" id="ARBA00022714"/>
    </source>
</evidence>
<dbReference type="Gene3D" id="2.102.10.10">
    <property type="entry name" value="Rieske [2Fe-2S] iron-sulphur domain"/>
    <property type="match status" value="1"/>
</dbReference>
<evidence type="ECO:0000256" key="4">
    <source>
        <dbReference type="ARBA" id="ARBA00023014"/>
    </source>
</evidence>
<dbReference type="PANTHER" id="PTHR21496:SF23">
    <property type="entry name" value="3-PHENYLPROPIONATE_CINNAMIC ACID DIOXYGENASE FERREDOXIN SUBUNIT"/>
    <property type="match status" value="1"/>
</dbReference>
<dbReference type="PANTHER" id="PTHR21496">
    <property type="entry name" value="FERREDOXIN-RELATED"/>
    <property type="match status" value="1"/>
</dbReference>
<organism evidence="6">
    <name type="scientific">Candidatus Methanomethylicus mesodigestus</name>
    <dbReference type="NCBI Taxonomy" id="1867258"/>
    <lineage>
        <taxon>Archaea</taxon>
        <taxon>Thermoproteota</taxon>
        <taxon>Methanosuratincolia</taxon>
        <taxon>Candidatus Methanomethylicales</taxon>
        <taxon>Candidatus Methanomethylicaceae</taxon>
        <taxon>Candidatus Methanomethylicus</taxon>
    </lineage>
</organism>
<dbReference type="InterPro" id="IPR017941">
    <property type="entry name" value="Rieske_2Fe-2S"/>
</dbReference>
<dbReference type="SUPFAM" id="SSF50022">
    <property type="entry name" value="ISP domain"/>
    <property type="match status" value="1"/>
</dbReference>
<sequence length="110" mass="12398">MIMLPSVILGRVDEFPPGTKKSIRASKTRVLLVNVNGTFYATQSLCTHLSNPLFTGKLQGYHIWCDKHWAAFDVRDGKVIELPEGMEKLEPLKTYPVKVEDSKVIVEVPE</sequence>
<gene>
    <name evidence="6" type="ORF">ENS19_05415</name>
</gene>
<dbReference type="EMBL" id="DSTX01000010">
    <property type="protein sequence ID" value="HFK20706.1"/>
    <property type="molecule type" value="Genomic_DNA"/>
</dbReference>
<keyword evidence="1" id="KW-0001">2Fe-2S</keyword>
<keyword evidence="2" id="KW-0479">Metal-binding</keyword>
<name>A0A7C3F4L5_9CREN</name>
<keyword evidence="3" id="KW-0408">Iron</keyword>
<feature type="domain" description="Rieske" evidence="5">
    <location>
        <begin position="7"/>
        <end position="106"/>
    </location>
</feature>
<reference evidence="6" key="1">
    <citation type="journal article" date="2020" name="mSystems">
        <title>Genome- and Community-Level Interaction Insights into Carbon Utilization and Element Cycling Functions of Hydrothermarchaeota in Hydrothermal Sediment.</title>
        <authorList>
            <person name="Zhou Z."/>
            <person name="Liu Y."/>
            <person name="Xu W."/>
            <person name="Pan J."/>
            <person name="Luo Z.H."/>
            <person name="Li M."/>
        </authorList>
    </citation>
    <scope>NUCLEOTIDE SEQUENCE [LARGE SCALE GENOMIC DNA]</scope>
    <source>
        <strain evidence="6">SpSt-468</strain>
    </source>
</reference>
<comment type="caution">
    <text evidence="6">The sequence shown here is derived from an EMBL/GenBank/DDBJ whole genome shotgun (WGS) entry which is preliminary data.</text>
</comment>
<proteinExistence type="predicted"/>
<evidence type="ECO:0000313" key="6">
    <source>
        <dbReference type="EMBL" id="HFK20706.1"/>
    </source>
</evidence>
<dbReference type="PROSITE" id="PS51296">
    <property type="entry name" value="RIESKE"/>
    <property type="match status" value="1"/>
</dbReference>
<evidence type="ECO:0000256" key="2">
    <source>
        <dbReference type="ARBA" id="ARBA00022723"/>
    </source>
</evidence>
<dbReference type="Pfam" id="PF00355">
    <property type="entry name" value="Rieske"/>
    <property type="match status" value="1"/>
</dbReference>
<keyword evidence="4" id="KW-0411">Iron-sulfur</keyword>
<evidence type="ECO:0000256" key="3">
    <source>
        <dbReference type="ARBA" id="ARBA00023004"/>
    </source>
</evidence>
<accession>A0A7C3F4L5</accession>
<protein>
    <submittedName>
        <fullName evidence="6">Non-heme iron oxygenase ferredoxin subunit</fullName>
    </submittedName>
</protein>
<dbReference type="GO" id="GO:0051537">
    <property type="term" value="F:2 iron, 2 sulfur cluster binding"/>
    <property type="evidence" value="ECO:0007669"/>
    <property type="project" value="UniProtKB-KW"/>
</dbReference>